<sequence>MTKVTALGLMSGTSMDGIDLAVIRTDGEGVVERGPSMAVSHDASFRKRLEEALQVAKQIKVRNERPGPLAEIEQELTTLHADAVKRFLDQHGDGWRPDIVGFHGQTVLHRPHEALTVQIGDGEALARSIGIRVAYDMRAEDMRHGGQGAPLVPVYHVALAASLPDGEKRLPLCFVNIGGISNITFIPEQGDPIAFDSGPGNALIDQWVFQKAGVPFDEDGKIASGGQVVRSVVDAYLANPFFEKPGPKSLDRHDFDLQPVKDLGLEDGARTLAAVTAEAIIRAQEHLPETPKLWIVCGGGQKNRFIIKHLSELAESNHALVKPADELGLDGDSMEAEAWAYLAVRASKGLPLTFPTTTGCREPVSGGVIAEPA</sequence>
<keyword evidence="2" id="KW-0547">Nucleotide-binding</keyword>
<protein>
    <recommendedName>
        <fullName evidence="2">Anhydro-N-acetylmuramic acid kinase</fullName>
        <ecNumber evidence="2">2.7.1.170</ecNumber>
    </recommendedName>
    <alternativeName>
        <fullName evidence="2">AnhMurNAc kinase</fullName>
    </alternativeName>
</protein>
<dbReference type="RefSeq" id="WP_188719500.1">
    <property type="nucleotide sequence ID" value="NZ_BMIF01000001.1"/>
</dbReference>
<keyword evidence="2 3" id="KW-0418">Kinase</keyword>
<gene>
    <name evidence="2 3" type="primary">anmK</name>
    <name evidence="3" type="ORF">GCM10011385_06630</name>
</gene>
<dbReference type="Pfam" id="PF03702">
    <property type="entry name" value="AnmK"/>
    <property type="match status" value="1"/>
</dbReference>
<dbReference type="InterPro" id="IPR005338">
    <property type="entry name" value="Anhydro_N_Ac-Mur_kinase"/>
</dbReference>
<dbReference type="PANTHER" id="PTHR30605">
    <property type="entry name" value="ANHYDRO-N-ACETYLMURAMIC ACID KINASE"/>
    <property type="match status" value="1"/>
</dbReference>
<name>A0A916RGZ4_9HYPH</name>
<dbReference type="GO" id="GO:0005524">
    <property type="term" value="F:ATP binding"/>
    <property type="evidence" value="ECO:0007669"/>
    <property type="project" value="UniProtKB-UniRule"/>
</dbReference>
<evidence type="ECO:0000313" key="3">
    <source>
        <dbReference type="EMBL" id="GGA55714.1"/>
    </source>
</evidence>
<feature type="binding site" evidence="2">
    <location>
        <begin position="12"/>
        <end position="19"/>
    </location>
    <ligand>
        <name>ATP</name>
        <dbReference type="ChEBI" id="CHEBI:30616"/>
    </ligand>
</feature>
<dbReference type="HAMAP" id="MF_01270">
    <property type="entry name" value="AnhMurNAc_kinase"/>
    <property type="match status" value="1"/>
</dbReference>
<dbReference type="InterPro" id="IPR043129">
    <property type="entry name" value="ATPase_NBD"/>
</dbReference>
<dbReference type="GO" id="GO:0097175">
    <property type="term" value="P:1,6-anhydro-N-acetyl-beta-muramic acid catabolic process"/>
    <property type="evidence" value="ECO:0007669"/>
    <property type="project" value="UniProtKB-UniRule"/>
</dbReference>
<comment type="pathway">
    <text evidence="2">Amino-sugar metabolism; 1,6-anhydro-N-acetylmuramate degradation.</text>
</comment>
<evidence type="ECO:0000313" key="4">
    <source>
        <dbReference type="Proteomes" id="UP000636264"/>
    </source>
</evidence>
<organism evidence="3 4">
    <name type="scientific">Nitratireductor aestuarii</name>
    <dbReference type="NCBI Taxonomy" id="1735103"/>
    <lineage>
        <taxon>Bacteria</taxon>
        <taxon>Pseudomonadati</taxon>
        <taxon>Pseudomonadota</taxon>
        <taxon>Alphaproteobacteria</taxon>
        <taxon>Hyphomicrobiales</taxon>
        <taxon>Phyllobacteriaceae</taxon>
        <taxon>Nitratireductor</taxon>
    </lineage>
</organism>
<dbReference type="AlphaFoldDB" id="A0A916RGZ4"/>
<proteinExistence type="inferred from homology"/>
<dbReference type="GO" id="GO:0009254">
    <property type="term" value="P:peptidoglycan turnover"/>
    <property type="evidence" value="ECO:0007669"/>
    <property type="project" value="UniProtKB-UniRule"/>
</dbReference>
<keyword evidence="1 2" id="KW-0119">Carbohydrate metabolism</keyword>
<comment type="catalytic activity">
    <reaction evidence="2">
        <text>1,6-anhydro-N-acetyl-beta-muramate + ATP + H2O = N-acetyl-D-muramate 6-phosphate + ADP + H(+)</text>
        <dbReference type="Rhea" id="RHEA:24952"/>
        <dbReference type="ChEBI" id="CHEBI:15377"/>
        <dbReference type="ChEBI" id="CHEBI:15378"/>
        <dbReference type="ChEBI" id="CHEBI:30616"/>
        <dbReference type="ChEBI" id="CHEBI:58690"/>
        <dbReference type="ChEBI" id="CHEBI:58722"/>
        <dbReference type="ChEBI" id="CHEBI:456216"/>
        <dbReference type="EC" id="2.7.1.170"/>
    </reaction>
</comment>
<comment type="caution">
    <text evidence="3">The sequence shown here is derived from an EMBL/GenBank/DDBJ whole genome shotgun (WGS) entry which is preliminary data.</text>
</comment>
<dbReference type="GO" id="GO:0016301">
    <property type="term" value="F:kinase activity"/>
    <property type="evidence" value="ECO:0007669"/>
    <property type="project" value="UniProtKB-KW"/>
</dbReference>
<dbReference type="SUPFAM" id="SSF53067">
    <property type="entry name" value="Actin-like ATPase domain"/>
    <property type="match status" value="1"/>
</dbReference>
<keyword evidence="2" id="KW-0067">ATP-binding</keyword>
<comment type="pathway">
    <text evidence="2">Cell wall biogenesis; peptidoglycan recycling.</text>
</comment>
<keyword evidence="4" id="KW-1185">Reference proteome</keyword>
<dbReference type="PANTHER" id="PTHR30605:SF0">
    <property type="entry name" value="ANHYDRO-N-ACETYLMURAMIC ACID KINASE"/>
    <property type="match status" value="1"/>
</dbReference>
<dbReference type="NCBIfam" id="NF007141">
    <property type="entry name" value="PRK09585.1-5"/>
    <property type="match status" value="1"/>
</dbReference>
<comment type="similarity">
    <text evidence="2">Belongs to the anhydro-N-acetylmuramic acid kinase family.</text>
</comment>
<dbReference type="EC" id="2.7.1.170" evidence="2"/>
<accession>A0A916RGZ4</accession>
<evidence type="ECO:0000256" key="2">
    <source>
        <dbReference type="HAMAP-Rule" id="MF_01270"/>
    </source>
</evidence>
<dbReference type="Proteomes" id="UP000636264">
    <property type="component" value="Unassembled WGS sequence"/>
</dbReference>
<dbReference type="EMBL" id="BMIF01000001">
    <property type="protein sequence ID" value="GGA55714.1"/>
    <property type="molecule type" value="Genomic_DNA"/>
</dbReference>
<dbReference type="GO" id="GO:0016773">
    <property type="term" value="F:phosphotransferase activity, alcohol group as acceptor"/>
    <property type="evidence" value="ECO:0007669"/>
    <property type="project" value="UniProtKB-UniRule"/>
</dbReference>
<dbReference type="GO" id="GO:0006040">
    <property type="term" value="P:amino sugar metabolic process"/>
    <property type="evidence" value="ECO:0007669"/>
    <property type="project" value="InterPro"/>
</dbReference>
<reference evidence="3" key="1">
    <citation type="journal article" date="2014" name="Int. J. Syst. Evol. Microbiol.">
        <title>Complete genome sequence of Corynebacterium casei LMG S-19264T (=DSM 44701T), isolated from a smear-ripened cheese.</title>
        <authorList>
            <consortium name="US DOE Joint Genome Institute (JGI-PGF)"/>
            <person name="Walter F."/>
            <person name="Albersmeier A."/>
            <person name="Kalinowski J."/>
            <person name="Ruckert C."/>
        </authorList>
    </citation>
    <scope>NUCLEOTIDE SEQUENCE</scope>
    <source>
        <strain evidence="3">CGMCC 1.15320</strain>
    </source>
</reference>
<evidence type="ECO:0000256" key="1">
    <source>
        <dbReference type="ARBA" id="ARBA00023277"/>
    </source>
</evidence>
<reference evidence="3" key="2">
    <citation type="submission" date="2020-09" db="EMBL/GenBank/DDBJ databases">
        <authorList>
            <person name="Sun Q."/>
            <person name="Zhou Y."/>
        </authorList>
    </citation>
    <scope>NUCLEOTIDE SEQUENCE</scope>
    <source>
        <strain evidence="3">CGMCC 1.15320</strain>
    </source>
</reference>
<keyword evidence="2" id="KW-0808">Transferase</keyword>
<dbReference type="Gene3D" id="3.30.420.40">
    <property type="match status" value="2"/>
</dbReference>
<comment type="function">
    <text evidence="2">Catalyzes the specific phosphorylation of 1,6-anhydro-N-acetylmuramic acid (anhMurNAc) with the simultaneous cleavage of the 1,6-anhydro ring, generating MurNAc-6-P. Is required for the utilization of anhMurNAc either imported from the medium or derived from its own cell wall murein, and thus plays a role in cell wall recycling.</text>
</comment>